<dbReference type="Proteomes" id="UP001408356">
    <property type="component" value="Unassembled WGS sequence"/>
</dbReference>
<evidence type="ECO:0000256" key="1">
    <source>
        <dbReference type="SAM" id="MobiDB-lite"/>
    </source>
</evidence>
<organism evidence="3 4">
    <name type="scientific">Seiridium unicorne</name>
    <dbReference type="NCBI Taxonomy" id="138068"/>
    <lineage>
        <taxon>Eukaryota</taxon>
        <taxon>Fungi</taxon>
        <taxon>Dikarya</taxon>
        <taxon>Ascomycota</taxon>
        <taxon>Pezizomycotina</taxon>
        <taxon>Sordariomycetes</taxon>
        <taxon>Xylariomycetidae</taxon>
        <taxon>Amphisphaeriales</taxon>
        <taxon>Sporocadaceae</taxon>
        <taxon>Seiridium</taxon>
    </lineage>
</organism>
<reference evidence="3 4" key="1">
    <citation type="journal article" date="2024" name="J. Plant Pathol.">
        <title>Sequence and assembly of the genome of Seiridium unicorne, isolate CBS 538.82, causal agent of cypress canker disease.</title>
        <authorList>
            <person name="Scali E."/>
            <person name="Rocca G.D."/>
            <person name="Danti R."/>
            <person name="Garbelotto M."/>
            <person name="Barberini S."/>
            <person name="Baroncelli R."/>
            <person name="Emiliani G."/>
        </authorList>
    </citation>
    <scope>NUCLEOTIDE SEQUENCE [LARGE SCALE GENOMIC DNA]</scope>
    <source>
        <strain evidence="3 4">BM-138-508</strain>
    </source>
</reference>
<feature type="compositionally biased region" description="Gly residues" evidence="1">
    <location>
        <begin position="432"/>
        <end position="443"/>
    </location>
</feature>
<name>A0ABR2UKA3_9PEZI</name>
<dbReference type="EMBL" id="JARVKF010000420">
    <property type="protein sequence ID" value="KAK9414939.1"/>
    <property type="molecule type" value="Genomic_DNA"/>
</dbReference>
<dbReference type="PANTHER" id="PTHR43415">
    <property type="entry name" value="SPERMIDINE N(1)-ACETYLTRANSFERASE"/>
    <property type="match status" value="1"/>
</dbReference>
<dbReference type="InterPro" id="IPR000182">
    <property type="entry name" value="GNAT_dom"/>
</dbReference>
<dbReference type="PROSITE" id="PS51186">
    <property type="entry name" value="GNAT"/>
    <property type="match status" value="1"/>
</dbReference>
<evidence type="ECO:0000259" key="2">
    <source>
        <dbReference type="PROSITE" id="PS51186"/>
    </source>
</evidence>
<keyword evidence="4" id="KW-1185">Reference proteome</keyword>
<feature type="domain" description="N-acetyltransferase" evidence="2">
    <location>
        <begin position="66"/>
        <end position="207"/>
    </location>
</feature>
<protein>
    <submittedName>
        <fullName evidence="3">Acyl-CoA N-acyltransferase</fullName>
    </submittedName>
</protein>
<feature type="compositionally biased region" description="Acidic residues" evidence="1">
    <location>
        <begin position="381"/>
        <end position="396"/>
    </location>
</feature>
<gene>
    <name evidence="3" type="ORF">SUNI508_10709</name>
</gene>
<dbReference type="CDD" id="cd04301">
    <property type="entry name" value="NAT_SF"/>
    <property type="match status" value="1"/>
</dbReference>
<proteinExistence type="predicted"/>
<evidence type="ECO:0000313" key="4">
    <source>
        <dbReference type="Proteomes" id="UP001408356"/>
    </source>
</evidence>
<feature type="region of interest" description="Disordered" evidence="1">
    <location>
        <begin position="346"/>
        <end position="443"/>
    </location>
</feature>
<dbReference type="PANTHER" id="PTHR43415:SF3">
    <property type="entry name" value="GNAT-FAMILY ACETYLTRANSFERASE"/>
    <property type="match status" value="1"/>
</dbReference>
<evidence type="ECO:0000313" key="3">
    <source>
        <dbReference type="EMBL" id="KAK9414939.1"/>
    </source>
</evidence>
<dbReference type="SUPFAM" id="SSF55729">
    <property type="entry name" value="Acyl-CoA N-acyltransferases (Nat)"/>
    <property type="match status" value="1"/>
</dbReference>
<dbReference type="Gene3D" id="3.40.630.30">
    <property type="match status" value="1"/>
</dbReference>
<accession>A0ABR2UKA3</accession>
<comment type="caution">
    <text evidence="3">The sequence shown here is derived from an EMBL/GenBank/DDBJ whole genome shotgun (WGS) entry which is preliminary data.</text>
</comment>
<dbReference type="InterPro" id="IPR016181">
    <property type="entry name" value="Acyl_CoA_acyltransferase"/>
</dbReference>
<dbReference type="Pfam" id="PF00583">
    <property type="entry name" value="Acetyltransf_1"/>
    <property type="match status" value="1"/>
</dbReference>
<sequence>MAMESMSTAFAAAFRSERLVYKTIEDTDVHKDWLWKNLWTNPVNMGLATLATFFPPSQRNFKKDWEMITTKTLVAVFICVPPPEETGVTENAKAADSNVSNEGKEDDAVDDYGTIIGMICLTKYGLDAFKRRTGIGLQIADKYQNKGYGREAINWALDWAFRYGDMHRVDIGTSAFNDRAAALYESIGFKREGVVREVFFMNRKWWDLIEFGTLVVDGHPPCRAFYTNPTFGSRLSARIHDDGAHGVHVEVQVLHAFPKQVAAAAVRCYLEHPWGESDESKAHFLGMTEEAGDREAHHWGHGDDADLTARGGAKVHQELERVDVAVGGCARDDHDALGAAAAAAEADVQNSNGAAAETRGHRASCRRFGPGCDQSGARGPDEEETDCGGRDDDDDAGAARDVLVETEGGGHPGRGAAHTGGSRSPLARAHGEAGGGGGGGGRR</sequence>